<dbReference type="Pfam" id="PF11225">
    <property type="entry name" value="DUF3024"/>
    <property type="match status" value="1"/>
</dbReference>
<sequence>MVEAIVDKRSRKEAVVRGDAGTQPNEFDRHRVIRMLRQRTRYRYVEPEVTAINGGYQIVSPCCSRNINASGGTIDIARLEYVCEEGLWRVYYKNHALNQWKLYSEAPMLQDLLIQINEDPSRVFWQ</sequence>
<dbReference type="EMBL" id="CABR01000058">
    <property type="protein sequence ID" value="CBI09959.1"/>
    <property type="molecule type" value="Genomic_DNA"/>
</dbReference>
<evidence type="ECO:0000313" key="1">
    <source>
        <dbReference type="EMBL" id="CBI09959.1"/>
    </source>
</evidence>
<accession>E6QRT7</accession>
<evidence type="ECO:0008006" key="2">
    <source>
        <dbReference type="Google" id="ProtNLM"/>
    </source>
</evidence>
<dbReference type="InterPro" id="IPR021388">
    <property type="entry name" value="DUF3024"/>
</dbReference>
<proteinExistence type="predicted"/>
<organism evidence="1">
    <name type="scientific">mine drainage metagenome</name>
    <dbReference type="NCBI Taxonomy" id="410659"/>
    <lineage>
        <taxon>unclassified sequences</taxon>
        <taxon>metagenomes</taxon>
        <taxon>ecological metagenomes</taxon>
    </lineage>
</organism>
<comment type="caution">
    <text evidence="1">The sequence shown here is derived from an EMBL/GenBank/DDBJ whole genome shotgun (WGS) entry which is preliminary data.</text>
</comment>
<dbReference type="AlphaFoldDB" id="E6QRT7"/>
<reference evidence="1" key="1">
    <citation type="submission" date="2009-10" db="EMBL/GenBank/DDBJ databases">
        <title>Diversity of trophic interactions inside an arsenic-rich microbial ecosystem.</title>
        <authorList>
            <person name="Bertin P.N."/>
            <person name="Heinrich-Salmeron A."/>
            <person name="Pelletier E."/>
            <person name="Goulhen-Chollet F."/>
            <person name="Arsene-Ploetze F."/>
            <person name="Gallien S."/>
            <person name="Calteau A."/>
            <person name="Vallenet D."/>
            <person name="Casiot C."/>
            <person name="Chane-Woon-Ming B."/>
            <person name="Giloteaux L."/>
            <person name="Barakat M."/>
            <person name="Bonnefoy V."/>
            <person name="Bruneel O."/>
            <person name="Chandler M."/>
            <person name="Cleiss J."/>
            <person name="Duran R."/>
            <person name="Elbaz-Poulichet F."/>
            <person name="Fonknechten N."/>
            <person name="Lauga B."/>
            <person name="Mornico D."/>
            <person name="Ortet P."/>
            <person name="Schaeffer C."/>
            <person name="Siguier P."/>
            <person name="Alexander Thil Smith A."/>
            <person name="Van Dorsselaer A."/>
            <person name="Weissenbach J."/>
            <person name="Medigue C."/>
            <person name="Le Paslier D."/>
        </authorList>
    </citation>
    <scope>NUCLEOTIDE SEQUENCE</scope>
</reference>
<name>E6QRT7_9ZZZZ</name>
<protein>
    <recommendedName>
        <fullName evidence="2">DUF3024 domain-containing protein</fullName>
    </recommendedName>
</protein>
<gene>
    <name evidence="1" type="ORF">CARN7_0710</name>
</gene>